<dbReference type="Gene3D" id="1.20.1260.10">
    <property type="match status" value="1"/>
</dbReference>
<feature type="chain" id="PRO_5006388792" description="DUF305 domain-containing protein" evidence="1">
    <location>
        <begin position="22"/>
        <end position="122"/>
    </location>
</feature>
<comment type="caution">
    <text evidence="3">The sequence shown here is derived from an EMBL/GenBank/DDBJ whole genome shotgun (WGS) entry which is preliminary data.</text>
</comment>
<evidence type="ECO:0000256" key="1">
    <source>
        <dbReference type="SAM" id="SignalP"/>
    </source>
</evidence>
<organism evidence="3">
    <name type="scientific">Candidatus Berkiella aquae</name>
    <dbReference type="NCBI Taxonomy" id="295108"/>
    <lineage>
        <taxon>Bacteria</taxon>
        <taxon>Pseudomonadati</taxon>
        <taxon>Pseudomonadota</taxon>
        <taxon>Gammaproteobacteria</taxon>
        <taxon>Candidatus Berkiellales</taxon>
        <taxon>Candidatus Berkiellaceae</taxon>
        <taxon>Candidatus Berkiella</taxon>
    </lineage>
</organism>
<protein>
    <recommendedName>
        <fullName evidence="2">DUF305 domain-containing protein</fullName>
    </recommendedName>
</protein>
<feature type="signal peptide" evidence="1">
    <location>
        <begin position="1"/>
        <end position="21"/>
    </location>
</feature>
<accession>A0A0Q9YRH0</accession>
<proteinExistence type="predicted"/>
<gene>
    <name evidence="3" type="ORF">HT99x_02682</name>
</gene>
<evidence type="ECO:0000259" key="2">
    <source>
        <dbReference type="Pfam" id="PF03713"/>
    </source>
</evidence>
<dbReference type="PANTHER" id="PTHR36933:SF1">
    <property type="entry name" value="SLL0788 PROTEIN"/>
    <property type="match status" value="1"/>
</dbReference>
<feature type="domain" description="DUF305" evidence="2">
    <location>
        <begin position="25"/>
        <end position="115"/>
    </location>
</feature>
<dbReference type="EMBL" id="LKAJ01000014">
    <property type="protein sequence ID" value="KRG20290.1"/>
    <property type="molecule type" value="Genomic_DNA"/>
</dbReference>
<name>A0A0Q9YRH0_9GAMM</name>
<dbReference type="AlphaFoldDB" id="A0A0Q9YRH0"/>
<dbReference type="STRING" id="295108.HT99x_02682"/>
<keyword evidence="1" id="KW-0732">Signal</keyword>
<dbReference type="InterPro" id="IPR012347">
    <property type="entry name" value="Ferritin-like"/>
</dbReference>
<dbReference type="PANTHER" id="PTHR36933">
    <property type="entry name" value="SLL0788 PROTEIN"/>
    <property type="match status" value="1"/>
</dbReference>
<dbReference type="Pfam" id="PF03713">
    <property type="entry name" value="DUF305"/>
    <property type="match status" value="1"/>
</dbReference>
<dbReference type="InterPro" id="IPR005183">
    <property type="entry name" value="DUF305_CopM-like"/>
</dbReference>
<dbReference type="OrthoDB" id="8603558at2"/>
<reference evidence="3" key="1">
    <citation type="submission" date="2015-09" db="EMBL/GenBank/DDBJ databases">
        <title>Draft Genome Sequences of Two Novel Amoeba-resistant Intranuclear Bacteria, Candidatus Berkiella cookevillensis and Candidatus Berkiella aquae.</title>
        <authorList>
            <person name="Mehari Y.T."/>
            <person name="Arivett B.A."/>
            <person name="Farone A.L."/>
            <person name="Gunderson J.H."/>
            <person name="Farone M.B."/>
        </authorList>
    </citation>
    <scope>NUCLEOTIDE SEQUENCE [LARGE SCALE GENOMIC DNA]</scope>
    <source>
        <strain evidence="3">HT99</strain>
    </source>
</reference>
<evidence type="ECO:0000313" key="3">
    <source>
        <dbReference type="EMBL" id="KRG20290.1"/>
    </source>
</evidence>
<dbReference type="RefSeq" id="WP_083482966.1">
    <property type="nucleotide sequence ID" value="NZ_LKAJ02000002.1"/>
</dbReference>
<sequence>MVKRNFLFLIATLLVNSLAFAATEKAEHPNMNKSDHKVMMMQKDMKTMDSKMMESLGSKDAMYDKRFMDLMIGHHEGGIMMAKDALKKSERPEIKEMAQKIIDSQENEIKQMKDWEKSWYGN</sequence>